<reference evidence="6 7" key="1">
    <citation type="journal article" date="2016" name="Nat. Commun.">
        <title>Thousands of microbial genomes shed light on interconnected biogeochemical processes in an aquifer system.</title>
        <authorList>
            <person name="Anantharaman K."/>
            <person name="Brown C.T."/>
            <person name="Hug L.A."/>
            <person name="Sharon I."/>
            <person name="Castelle C.J."/>
            <person name="Probst A.J."/>
            <person name="Thomas B.C."/>
            <person name="Singh A."/>
            <person name="Wilkins M.J."/>
            <person name="Karaoz U."/>
            <person name="Brodie E.L."/>
            <person name="Williams K.H."/>
            <person name="Hubbard S.S."/>
            <person name="Banfield J.F."/>
        </authorList>
    </citation>
    <scope>NUCLEOTIDE SEQUENCE [LARGE SCALE GENOMIC DNA]</scope>
</reference>
<dbReference type="PANTHER" id="PTHR30244:SF36">
    <property type="entry name" value="3-OXO-GLUCOSE-6-PHOSPHATE:GLUTAMATE AMINOTRANSFERASE"/>
    <property type="match status" value="1"/>
</dbReference>
<dbReference type="GO" id="GO:0008483">
    <property type="term" value="F:transaminase activity"/>
    <property type="evidence" value="ECO:0007669"/>
    <property type="project" value="TreeGrafter"/>
</dbReference>
<name>A0A1F4U3J1_UNCSA</name>
<dbReference type="SUPFAM" id="SSF53383">
    <property type="entry name" value="PLP-dependent transferases"/>
    <property type="match status" value="1"/>
</dbReference>
<evidence type="ECO:0000256" key="2">
    <source>
        <dbReference type="ARBA" id="ARBA00037999"/>
    </source>
</evidence>
<feature type="active site" description="Proton acceptor" evidence="3">
    <location>
        <position position="196"/>
    </location>
</feature>
<evidence type="ECO:0000256" key="1">
    <source>
        <dbReference type="ARBA" id="ARBA00022898"/>
    </source>
</evidence>
<dbReference type="InterPro" id="IPR000653">
    <property type="entry name" value="DegT/StrS_aminotransferase"/>
</dbReference>
<dbReference type="FunFam" id="3.40.640.10:FF:000089">
    <property type="entry name" value="Aminotransferase, DegT/DnrJ/EryC1/StrS family"/>
    <property type="match status" value="1"/>
</dbReference>
<proteinExistence type="inferred from homology"/>
<protein>
    <submittedName>
        <fullName evidence="6">Erythromycin biosynthesis sensory transduction protein eryC1</fullName>
    </submittedName>
</protein>
<dbReference type="GO" id="GO:0030170">
    <property type="term" value="F:pyridoxal phosphate binding"/>
    <property type="evidence" value="ECO:0007669"/>
    <property type="project" value="UniProtKB-ARBA"/>
</dbReference>
<dbReference type="Gene3D" id="3.40.640.10">
    <property type="entry name" value="Type I PLP-dependent aspartate aminotransferase-like (Major domain)"/>
    <property type="match status" value="1"/>
</dbReference>
<feature type="modified residue" description="N6-(pyridoxal phosphate)lysine" evidence="4">
    <location>
        <position position="196"/>
    </location>
</feature>
<organism evidence="6 7">
    <name type="scientific">candidate division WOR-1 bacterium RIFOXYC2_FULL_46_14</name>
    <dbReference type="NCBI Taxonomy" id="1802587"/>
    <lineage>
        <taxon>Bacteria</taxon>
        <taxon>Bacillati</taxon>
        <taxon>Saganbacteria</taxon>
    </lineage>
</organism>
<comment type="similarity">
    <text evidence="2 5">Belongs to the DegT/DnrJ/EryC1 family.</text>
</comment>
<dbReference type="AlphaFoldDB" id="A0A1F4U3J1"/>
<evidence type="ECO:0000256" key="4">
    <source>
        <dbReference type="PIRSR" id="PIRSR000390-2"/>
    </source>
</evidence>
<comment type="caution">
    <text evidence="6">The sequence shown here is derived from an EMBL/GenBank/DDBJ whole genome shotgun (WGS) entry which is preliminary data.</text>
</comment>
<dbReference type="PANTHER" id="PTHR30244">
    <property type="entry name" value="TRANSAMINASE"/>
    <property type="match status" value="1"/>
</dbReference>
<sequence length="378" mass="42225">MEKNITGNRTKNIPFGDLRAQYLQIQQEVDDAVQRVLKRGWYILGEELAVFEKEFAEYCESLYAIGVGSGTEALHLSLVAAGINPGDEVITVPNTAVPTVSAISFAGAVPRFVDIDPNTYTMDPQKLESAITSKTKAIIPVHLYGQCTDMDPILDIAKRHGLIVIEDACQAHGALYKGKKAGSIGEMGCFSFYPSKNLGALGDGGMVVTSNLELAEKVKLLRNYGQIKRYHHKIKGYNSRLDEIQAAILRVKLKYLDAWNELRRNKAGLYDFLIKDMDGIITPTEAIYAKHVYHLFVVRYVQRDKLQTFLTEKGVETLIHYPIPVHLQESYQGLGYTKGSFPVAEDYANKILSLPIYPELSDRDMVCVVEEIKAFAKL</sequence>
<dbReference type="EMBL" id="MEUJ01000008">
    <property type="protein sequence ID" value="OGC39449.1"/>
    <property type="molecule type" value="Genomic_DNA"/>
</dbReference>
<dbReference type="InterPro" id="IPR015421">
    <property type="entry name" value="PyrdxlP-dep_Trfase_major"/>
</dbReference>
<evidence type="ECO:0000313" key="7">
    <source>
        <dbReference type="Proteomes" id="UP000179242"/>
    </source>
</evidence>
<dbReference type="GO" id="GO:0000271">
    <property type="term" value="P:polysaccharide biosynthetic process"/>
    <property type="evidence" value="ECO:0007669"/>
    <property type="project" value="TreeGrafter"/>
</dbReference>
<evidence type="ECO:0000313" key="6">
    <source>
        <dbReference type="EMBL" id="OGC39449.1"/>
    </source>
</evidence>
<dbReference type="InterPro" id="IPR015422">
    <property type="entry name" value="PyrdxlP-dep_Trfase_small"/>
</dbReference>
<dbReference type="PIRSF" id="PIRSF000390">
    <property type="entry name" value="PLP_StrS"/>
    <property type="match status" value="1"/>
</dbReference>
<dbReference type="Gene3D" id="3.90.1150.10">
    <property type="entry name" value="Aspartate Aminotransferase, domain 1"/>
    <property type="match status" value="1"/>
</dbReference>
<accession>A0A1F4U3J1</accession>
<evidence type="ECO:0000256" key="5">
    <source>
        <dbReference type="RuleBase" id="RU004508"/>
    </source>
</evidence>
<keyword evidence="1 4" id="KW-0663">Pyridoxal phosphate</keyword>
<dbReference type="CDD" id="cd00616">
    <property type="entry name" value="AHBA_syn"/>
    <property type="match status" value="1"/>
</dbReference>
<dbReference type="Pfam" id="PF01041">
    <property type="entry name" value="DegT_DnrJ_EryC1"/>
    <property type="match status" value="1"/>
</dbReference>
<gene>
    <name evidence="6" type="ORF">A2438_07790</name>
</gene>
<dbReference type="Proteomes" id="UP000179242">
    <property type="component" value="Unassembled WGS sequence"/>
</dbReference>
<dbReference type="InterPro" id="IPR015424">
    <property type="entry name" value="PyrdxlP-dep_Trfase"/>
</dbReference>
<evidence type="ECO:0000256" key="3">
    <source>
        <dbReference type="PIRSR" id="PIRSR000390-1"/>
    </source>
</evidence>